<evidence type="ECO:0000256" key="1">
    <source>
        <dbReference type="SAM" id="MobiDB-lite"/>
    </source>
</evidence>
<evidence type="ECO:0000313" key="3">
    <source>
        <dbReference type="Proteomes" id="UP001054945"/>
    </source>
</evidence>
<protein>
    <submittedName>
        <fullName evidence="2">Uncharacterized protein</fullName>
    </submittedName>
</protein>
<dbReference type="Proteomes" id="UP001054945">
    <property type="component" value="Unassembled WGS sequence"/>
</dbReference>
<keyword evidence="3" id="KW-1185">Reference proteome</keyword>
<sequence length="92" mass="10583">MALAKINIGHPSSRDNPWPEEEKGDPMMNYYRRNLCEIINLENTDRSKTQSRFLSSVLFTLSSNSQRYFIHDKTAQQPPLLTIPVINCLDTA</sequence>
<dbReference type="EMBL" id="BPLR01008907">
    <property type="protein sequence ID" value="GIY28121.1"/>
    <property type="molecule type" value="Genomic_DNA"/>
</dbReference>
<proteinExistence type="predicted"/>
<dbReference type="AlphaFoldDB" id="A0AAV4S6B4"/>
<name>A0AAV4S6B4_CAEEX</name>
<comment type="caution">
    <text evidence="2">The sequence shown here is derived from an EMBL/GenBank/DDBJ whole genome shotgun (WGS) entry which is preliminary data.</text>
</comment>
<gene>
    <name evidence="2" type="ORF">CEXT_5341</name>
</gene>
<evidence type="ECO:0000313" key="2">
    <source>
        <dbReference type="EMBL" id="GIY28121.1"/>
    </source>
</evidence>
<organism evidence="2 3">
    <name type="scientific">Caerostris extrusa</name>
    <name type="common">Bark spider</name>
    <name type="synonym">Caerostris bankana</name>
    <dbReference type="NCBI Taxonomy" id="172846"/>
    <lineage>
        <taxon>Eukaryota</taxon>
        <taxon>Metazoa</taxon>
        <taxon>Ecdysozoa</taxon>
        <taxon>Arthropoda</taxon>
        <taxon>Chelicerata</taxon>
        <taxon>Arachnida</taxon>
        <taxon>Araneae</taxon>
        <taxon>Araneomorphae</taxon>
        <taxon>Entelegynae</taxon>
        <taxon>Araneoidea</taxon>
        <taxon>Araneidae</taxon>
        <taxon>Caerostris</taxon>
    </lineage>
</organism>
<feature type="region of interest" description="Disordered" evidence="1">
    <location>
        <begin position="1"/>
        <end position="25"/>
    </location>
</feature>
<reference evidence="2 3" key="1">
    <citation type="submission" date="2021-06" db="EMBL/GenBank/DDBJ databases">
        <title>Caerostris extrusa draft genome.</title>
        <authorList>
            <person name="Kono N."/>
            <person name="Arakawa K."/>
        </authorList>
    </citation>
    <scope>NUCLEOTIDE SEQUENCE [LARGE SCALE GENOMIC DNA]</scope>
</reference>
<accession>A0AAV4S6B4</accession>